<accession>A0A922AA88</accession>
<organism evidence="1 2">
    <name type="scientific">Carya illinoinensis</name>
    <name type="common">Pecan</name>
    <dbReference type="NCBI Taxonomy" id="32201"/>
    <lineage>
        <taxon>Eukaryota</taxon>
        <taxon>Viridiplantae</taxon>
        <taxon>Streptophyta</taxon>
        <taxon>Embryophyta</taxon>
        <taxon>Tracheophyta</taxon>
        <taxon>Spermatophyta</taxon>
        <taxon>Magnoliopsida</taxon>
        <taxon>eudicotyledons</taxon>
        <taxon>Gunneridae</taxon>
        <taxon>Pentapetalae</taxon>
        <taxon>rosids</taxon>
        <taxon>fabids</taxon>
        <taxon>Fagales</taxon>
        <taxon>Juglandaceae</taxon>
        <taxon>Carya</taxon>
    </lineage>
</organism>
<evidence type="ECO:0000313" key="1">
    <source>
        <dbReference type="EMBL" id="KAG6675211.1"/>
    </source>
</evidence>
<evidence type="ECO:0000313" key="2">
    <source>
        <dbReference type="Proteomes" id="UP000811246"/>
    </source>
</evidence>
<name>A0A922AA88_CARIL</name>
<reference evidence="1" key="1">
    <citation type="submission" date="2021-01" db="EMBL/GenBank/DDBJ databases">
        <authorList>
            <person name="Lovell J.T."/>
            <person name="Bentley N."/>
            <person name="Bhattarai G."/>
            <person name="Jenkins J.W."/>
            <person name="Sreedasyam A."/>
            <person name="Alarcon Y."/>
            <person name="Bock C."/>
            <person name="Boston L."/>
            <person name="Carlson J."/>
            <person name="Cervantes K."/>
            <person name="Clermont K."/>
            <person name="Krom N."/>
            <person name="Kubenka K."/>
            <person name="Mamidi S."/>
            <person name="Mattison C."/>
            <person name="Monteros M."/>
            <person name="Pisani C."/>
            <person name="Plott C."/>
            <person name="Rajasekar S."/>
            <person name="Rhein H.S."/>
            <person name="Rohla C."/>
            <person name="Song M."/>
            <person name="Hilaire R.S."/>
            <person name="Shu S."/>
            <person name="Wells L."/>
            <person name="Wang X."/>
            <person name="Webber J."/>
            <person name="Heerema R.J."/>
            <person name="Klein P."/>
            <person name="Conner P."/>
            <person name="Grauke L."/>
            <person name="Grimwood J."/>
            <person name="Schmutz J."/>
            <person name="Randall J.J."/>
        </authorList>
    </citation>
    <scope>NUCLEOTIDE SEQUENCE</scope>
    <source>
        <tissue evidence="1">Leaf</tissue>
    </source>
</reference>
<sequence>MMHGLRMTITYSRSIHLPRAKLFWDVLANTPNNF</sequence>
<dbReference type="AlphaFoldDB" id="A0A922AA88"/>
<dbReference type="EMBL" id="CM031839">
    <property type="protein sequence ID" value="KAG6675211.1"/>
    <property type="molecule type" value="Genomic_DNA"/>
</dbReference>
<gene>
    <name evidence="1" type="ORF">I3842_15G090000</name>
</gene>
<proteinExistence type="predicted"/>
<comment type="caution">
    <text evidence="1">The sequence shown here is derived from an EMBL/GenBank/DDBJ whole genome shotgun (WGS) entry which is preliminary data.</text>
</comment>
<dbReference type="Proteomes" id="UP000811246">
    <property type="component" value="Chromosome 15"/>
</dbReference>
<protein>
    <submittedName>
        <fullName evidence="1">Uncharacterized protein</fullName>
    </submittedName>
</protein>